<protein>
    <submittedName>
        <fullName evidence="2">Helix-turn-helix domain-containing protein</fullName>
    </submittedName>
</protein>
<sequence>MGSHPESVRRWKRLWEQGGAQALRWRPAGGRSSRLDVTRVAQPRGQPL</sequence>
<dbReference type="EMBL" id="JBIRRB010000022">
    <property type="protein sequence ID" value="MFI0915411.1"/>
    <property type="molecule type" value="Genomic_DNA"/>
</dbReference>
<dbReference type="RefSeq" id="WP_397614989.1">
    <property type="nucleotide sequence ID" value="NZ_JBIRRB010000022.1"/>
</dbReference>
<gene>
    <name evidence="2" type="ORF">ACH4TF_34060</name>
</gene>
<keyword evidence="3" id="KW-1185">Reference proteome</keyword>
<evidence type="ECO:0000256" key="1">
    <source>
        <dbReference type="SAM" id="MobiDB-lite"/>
    </source>
</evidence>
<feature type="region of interest" description="Disordered" evidence="1">
    <location>
        <begin position="22"/>
        <end position="48"/>
    </location>
</feature>
<evidence type="ECO:0000313" key="3">
    <source>
        <dbReference type="Proteomes" id="UP001611162"/>
    </source>
</evidence>
<comment type="caution">
    <text evidence="2">The sequence shown here is derived from an EMBL/GenBank/DDBJ whole genome shotgun (WGS) entry which is preliminary data.</text>
</comment>
<dbReference type="Pfam" id="PF13551">
    <property type="entry name" value="HTH_29"/>
    <property type="match status" value="1"/>
</dbReference>
<reference evidence="2 3" key="1">
    <citation type="submission" date="2024-10" db="EMBL/GenBank/DDBJ databases">
        <title>The Natural Products Discovery Center: Release of the First 8490 Sequenced Strains for Exploring Actinobacteria Biosynthetic Diversity.</title>
        <authorList>
            <person name="Kalkreuter E."/>
            <person name="Kautsar S.A."/>
            <person name="Yang D."/>
            <person name="Bader C.D."/>
            <person name="Teijaro C.N."/>
            <person name="Fluegel L."/>
            <person name="Davis C.M."/>
            <person name="Simpson J.R."/>
            <person name="Lauterbach L."/>
            <person name="Steele A.D."/>
            <person name="Gui C."/>
            <person name="Meng S."/>
            <person name="Li G."/>
            <person name="Viehrig K."/>
            <person name="Ye F."/>
            <person name="Su P."/>
            <person name="Kiefer A.F."/>
            <person name="Nichols A."/>
            <person name="Cepeda A.J."/>
            <person name="Yan W."/>
            <person name="Fan B."/>
            <person name="Jiang Y."/>
            <person name="Adhikari A."/>
            <person name="Zheng C.-J."/>
            <person name="Schuster L."/>
            <person name="Cowan T.M."/>
            <person name="Smanski M.J."/>
            <person name="Chevrette M.G."/>
            <person name="De Carvalho L.P.S."/>
            <person name="Shen B."/>
        </authorList>
    </citation>
    <scope>NUCLEOTIDE SEQUENCE [LARGE SCALE GENOMIC DNA]</scope>
    <source>
        <strain evidence="2 3">NPDC020979</strain>
    </source>
</reference>
<organism evidence="2 3">
    <name type="scientific">Streptomyces abikoensis</name>
    <dbReference type="NCBI Taxonomy" id="97398"/>
    <lineage>
        <taxon>Bacteria</taxon>
        <taxon>Bacillati</taxon>
        <taxon>Actinomycetota</taxon>
        <taxon>Actinomycetes</taxon>
        <taxon>Kitasatosporales</taxon>
        <taxon>Streptomycetaceae</taxon>
        <taxon>Streptomyces</taxon>
    </lineage>
</organism>
<proteinExistence type="predicted"/>
<evidence type="ECO:0000313" key="2">
    <source>
        <dbReference type="EMBL" id="MFI0915411.1"/>
    </source>
</evidence>
<dbReference type="Proteomes" id="UP001611162">
    <property type="component" value="Unassembled WGS sequence"/>
</dbReference>
<accession>A0ABW7TCX8</accession>
<name>A0ABW7TCX8_9ACTN</name>